<sequence>MERRSLLSKEEPTEALCNHLNVYNVPTSSIATPPPFISVPSRRDPSLPTHILALYPSSTSHSNQPTPLLVPVNVNLYNRGFRTDVIPPATPGTVPPVPHSTTSPPGFMITLPVIPLTVPHPPSIPLLLLYGMGLETEQQLLPPRLLPEHVIAEFPNAAEMAQAFATRVRDSHEHDQPLDDDNIFQHRVRFNQGLWQNVLALGLKDQAVVELIQTAWNITAEARRLRLRYKQIAPAW</sequence>
<dbReference type="Proteomes" id="UP001437256">
    <property type="component" value="Unassembled WGS sequence"/>
</dbReference>
<dbReference type="EMBL" id="JBBXMP010000004">
    <property type="protein sequence ID" value="KAL0071223.1"/>
    <property type="molecule type" value="Genomic_DNA"/>
</dbReference>
<keyword evidence="2" id="KW-1185">Reference proteome</keyword>
<reference evidence="1 2" key="1">
    <citation type="submission" date="2024-05" db="EMBL/GenBank/DDBJ databases">
        <title>A draft genome resource for the thread blight pathogen Marasmius tenuissimus strain MS-2.</title>
        <authorList>
            <person name="Yulfo-Soto G.E."/>
            <person name="Baruah I.K."/>
            <person name="Amoako-Attah I."/>
            <person name="Bukari Y."/>
            <person name="Meinhardt L.W."/>
            <person name="Bailey B.A."/>
            <person name="Cohen S.P."/>
        </authorList>
    </citation>
    <scope>NUCLEOTIDE SEQUENCE [LARGE SCALE GENOMIC DNA]</scope>
    <source>
        <strain evidence="1 2">MS-2</strain>
    </source>
</reference>
<gene>
    <name evidence="1" type="ORF">AAF712_001789</name>
</gene>
<evidence type="ECO:0000313" key="2">
    <source>
        <dbReference type="Proteomes" id="UP001437256"/>
    </source>
</evidence>
<protein>
    <submittedName>
        <fullName evidence="1">Uncharacterized protein</fullName>
    </submittedName>
</protein>
<name>A0ABR3ADY2_9AGAR</name>
<accession>A0ABR3ADY2</accession>
<evidence type="ECO:0000313" key="1">
    <source>
        <dbReference type="EMBL" id="KAL0071223.1"/>
    </source>
</evidence>
<proteinExistence type="predicted"/>
<comment type="caution">
    <text evidence="1">The sequence shown here is derived from an EMBL/GenBank/DDBJ whole genome shotgun (WGS) entry which is preliminary data.</text>
</comment>
<organism evidence="1 2">
    <name type="scientific">Marasmius tenuissimus</name>
    <dbReference type="NCBI Taxonomy" id="585030"/>
    <lineage>
        <taxon>Eukaryota</taxon>
        <taxon>Fungi</taxon>
        <taxon>Dikarya</taxon>
        <taxon>Basidiomycota</taxon>
        <taxon>Agaricomycotina</taxon>
        <taxon>Agaricomycetes</taxon>
        <taxon>Agaricomycetidae</taxon>
        <taxon>Agaricales</taxon>
        <taxon>Marasmiineae</taxon>
        <taxon>Marasmiaceae</taxon>
        <taxon>Marasmius</taxon>
    </lineage>
</organism>